<protein>
    <submittedName>
        <fullName evidence="1">Uncharacterized protein</fullName>
    </submittedName>
</protein>
<proteinExistence type="predicted"/>
<organism evidence="1 2">
    <name type="scientific">Brachionus calyciflorus</name>
    <dbReference type="NCBI Taxonomy" id="104777"/>
    <lineage>
        <taxon>Eukaryota</taxon>
        <taxon>Metazoa</taxon>
        <taxon>Spiralia</taxon>
        <taxon>Gnathifera</taxon>
        <taxon>Rotifera</taxon>
        <taxon>Eurotatoria</taxon>
        <taxon>Monogononta</taxon>
        <taxon>Pseudotrocha</taxon>
        <taxon>Ploima</taxon>
        <taxon>Brachionidae</taxon>
        <taxon>Brachionus</taxon>
    </lineage>
</organism>
<accession>A0A813MFU0</accession>
<evidence type="ECO:0000313" key="2">
    <source>
        <dbReference type="Proteomes" id="UP000663879"/>
    </source>
</evidence>
<comment type="caution">
    <text evidence="1">The sequence shown here is derived from an EMBL/GenBank/DDBJ whole genome shotgun (WGS) entry which is preliminary data.</text>
</comment>
<name>A0A813MFU0_9BILA</name>
<reference evidence="1" key="1">
    <citation type="submission" date="2021-02" db="EMBL/GenBank/DDBJ databases">
        <authorList>
            <person name="Nowell W R."/>
        </authorList>
    </citation>
    <scope>NUCLEOTIDE SEQUENCE</scope>
    <source>
        <strain evidence="1">Ploen Becks lab</strain>
    </source>
</reference>
<sequence>MGVKEENVRRSQFYDFVVNEMFINAKDSPIFIQILEVNLNTKYEANRIQTTRNPYKFNFELKTQSN</sequence>
<dbReference type="AlphaFoldDB" id="A0A813MFU0"/>
<evidence type="ECO:0000313" key="1">
    <source>
        <dbReference type="EMBL" id="CAF0723779.1"/>
    </source>
</evidence>
<dbReference type="Proteomes" id="UP000663879">
    <property type="component" value="Unassembled WGS sequence"/>
</dbReference>
<keyword evidence="2" id="KW-1185">Reference proteome</keyword>
<gene>
    <name evidence="1" type="ORF">OXX778_LOCUS2358</name>
</gene>
<dbReference type="EMBL" id="CAJNOC010000182">
    <property type="protein sequence ID" value="CAF0723779.1"/>
    <property type="molecule type" value="Genomic_DNA"/>
</dbReference>